<dbReference type="EMBL" id="BAAAYK010000038">
    <property type="protein sequence ID" value="GAA3358950.1"/>
    <property type="molecule type" value="Genomic_DNA"/>
</dbReference>
<gene>
    <name evidence="2" type="ORF">GCM10020366_33030</name>
</gene>
<name>A0ABP6RVK4_9PSEU</name>
<evidence type="ECO:0000256" key="1">
    <source>
        <dbReference type="SAM" id="MobiDB-lite"/>
    </source>
</evidence>
<evidence type="ECO:0000313" key="2">
    <source>
        <dbReference type="EMBL" id="GAA3358950.1"/>
    </source>
</evidence>
<comment type="caution">
    <text evidence="2">The sequence shown here is derived from an EMBL/GenBank/DDBJ whole genome shotgun (WGS) entry which is preliminary data.</text>
</comment>
<organism evidence="2 3">
    <name type="scientific">Saccharopolyspora gregorii</name>
    <dbReference type="NCBI Taxonomy" id="33914"/>
    <lineage>
        <taxon>Bacteria</taxon>
        <taxon>Bacillati</taxon>
        <taxon>Actinomycetota</taxon>
        <taxon>Actinomycetes</taxon>
        <taxon>Pseudonocardiales</taxon>
        <taxon>Pseudonocardiaceae</taxon>
        <taxon>Saccharopolyspora</taxon>
    </lineage>
</organism>
<dbReference type="Proteomes" id="UP001500483">
    <property type="component" value="Unassembled WGS sequence"/>
</dbReference>
<keyword evidence="3" id="KW-1185">Reference proteome</keyword>
<evidence type="ECO:0000313" key="3">
    <source>
        <dbReference type="Proteomes" id="UP001500483"/>
    </source>
</evidence>
<dbReference type="RefSeq" id="WP_258341119.1">
    <property type="nucleotide sequence ID" value="NZ_BAAAYK010000038.1"/>
</dbReference>
<protein>
    <submittedName>
        <fullName evidence="2">Uncharacterized protein</fullName>
    </submittedName>
</protein>
<reference evidence="3" key="1">
    <citation type="journal article" date="2019" name="Int. J. Syst. Evol. Microbiol.">
        <title>The Global Catalogue of Microorganisms (GCM) 10K type strain sequencing project: providing services to taxonomists for standard genome sequencing and annotation.</title>
        <authorList>
            <consortium name="The Broad Institute Genomics Platform"/>
            <consortium name="The Broad Institute Genome Sequencing Center for Infectious Disease"/>
            <person name="Wu L."/>
            <person name="Ma J."/>
        </authorList>
    </citation>
    <scope>NUCLEOTIDE SEQUENCE [LARGE SCALE GENOMIC DNA]</scope>
    <source>
        <strain evidence="3">JCM 9687</strain>
    </source>
</reference>
<proteinExistence type="predicted"/>
<accession>A0ABP6RVK4</accession>
<sequence length="79" mass="8889">MSGRALMWEVRAAPGAQPELLAWVREHAVPRCGAVELYRSAEDRVVLIAHHDADPPRLPTPPPHLVARPPHQWTFDRVS</sequence>
<feature type="region of interest" description="Disordered" evidence="1">
    <location>
        <begin position="52"/>
        <end position="79"/>
    </location>
</feature>